<name>A0A8J2NEB1_FUSEQ</name>
<keyword evidence="6 10" id="KW-0653">Protein transport</keyword>
<dbReference type="GO" id="GO:0070971">
    <property type="term" value="C:endoplasmic reticulum exit site"/>
    <property type="evidence" value="ECO:0007669"/>
    <property type="project" value="TreeGrafter"/>
</dbReference>
<dbReference type="GO" id="GO:0007030">
    <property type="term" value="P:Golgi organization"/>
    <property type="evidence" value="ECO:0007669"/>
    <property type="project" value="TreeGrafter"/>
</dbReference>
<feature type="compositionally biased region" description="Polar residues" evidence="11">
    <location>
        <begin position="1510"/>
        <end position="1529"/>
    </location>
</feature>
<evidence type="ECO:0000256" key="1">
    <source>
        <dbReference type="ARBA" id="ARBA00004397"/>
    </source>
</evidence>
<keyword evidence="5 10" id="KW-0931">ER-Golgi transport</keyword>
<feature type="compositionally biased region" description="Polar residues" evidence="11">
    <location>
        <begin position="1908"/>
        <end position="1931"/>
    </location>
</feature>
<feature type="compositionally biased region" description="Polar residues" evidence="11">
    <location>
        <begin position="856"/>
        <end position="866"/>
    </location>
</feature>
<feature type="compositionally biased region" description="Polar residues" evidence="11">
    <location>
        <begin position="1552"/>
        <end position="1574"/>
    </location>
</feature>
<feature type="compositionally biased region" description="Polar residues" evidence="11">
    <location>
        <begin position="819"/>
        <end position="828"/>
    </location>
</feature>
<feature type="compositionally biased region" description="Low complexity" evidence="11">
    <location>
        <begin position="417"/>
        <end position="429"/>
    </location>
</feature>
<gene>
    <name evidence="15" type="ORF">FEQUK3_LOCUS2391</name>
</gene>
<evidence type="ECO:0000256" key="3">
    <source>
        <dbReference type="ARBA" id="ARBA00022448"/>
    </source>
</evidence>
<keyword evidence="7 10" id="KW-0072">Autophagy</keyword>
<keyword evidence="3 10" id="KW-0813">Transport</keyword>
<evidence type="ECO:0000256" key="4">
    <source>
        <dbReference type="ARBA" id="ARBA00022824"/>
    </source>
</evidence>
<protein>
    <recommendedName>
        <fullName evidence="10">Protein transport protein sec16</fullName>
    </recommendedName>
</protein>
<feature type="compositionally biased region" description="Acidic residues" evidence="11">
    <location>
        <begin position="472"/>
        <end position="484"/>
    </location>
</feature>
<feature type="region of interest" description="Disordered" evidence="11">
    <location>
        <begin position="1"/>
        <end position="741"/>
    </location>
</feature>
<dbReference type="GO" id="GO:0016192">
    <property type="term" value="P:vesicle-mediated transport"/>
    <property type="evidence" value="ECO:0007669"/>
    <property type="project" value="UniProtKB-KW"/>
</dbReference>
<dbReference type="GO" id="GO:0005789">
    <property type="term" value="C:endoplasmic reticulum membrane"/>
    <property type="evidence" value="ECO:0007669"/>
    <property type="project" value="UniProtKB-SubCell"/>
</dbReference>
<dbReference type="GO" id="GO:0015031">
    <property type="term" value="P:protein transport"/>
    <property type="evidence" value="ECO:0007669"/>
    <property type="project" value="UniProtKB-KW"/>
</dbReference>
<evidence type="ECO:0000256" key="7">
    <source>
        <dbReference type="ARBA" id="ARBA00023006"/>
    </source>
</evidence>
<feature type="compositionally biased region" description="Polar residues" evidence="11">
    <location>
        <begin position="765"/>
        <end position="780"/>
    </location>
</feature>
<feature type="compositionally biased region" description="Polar residues" evidence="11">
    <location>
        <begin position="178"/>
        <end position="188"/>
    </location>
</feature>
<keyword evidence="8 10" id="KW-0472">Membrane</keyword>
<feature type="compositionally biased region" description="Low complexity" evidence="11">
    <location>
        <begin position="21"/>
        <end position="40"/>
    </location>
</feature>
<feature type="compositionally biased region" description="Low complexity" evidence="11">
    <location>
        <begin position="1537"/>
        <end position="1548"/>
    </location>
</feature>
<dbReference type="PANTHER" id="PTHR13402">
    <property type="entry name" value="RGPR-RELATED"/>
    <property type="match status" value="1"/>
</dbReference>
<feature type="compositionally biased region" description="Basic and acidic residues" evidence="11">
    <location>
        <begin position="1741"/>
        <end position="1767"/>
    </location>
</feature>
<dbReference type="GO" id="GO:0012507">
    <property type="term" value="C:ER to Golgi transport vesicle membrane"/>
    <property type="evidence" value="ECO:0007669"/>
    <property type="project" value="TreeGrafter"/>
</dbReference>
<dbReference type="CDD" id="cd09233">
    <property type="entry name" value="ACE1-Sec16-like"/>
    <property type="match status" value="1"/>
</dbReference>
<feature type="compositionally biased region" description="Acidic residues" evidence="11">
    <location>
        <begin position="123"/>
        <end position="159"/>
    </location>
</feature>
<dbReference type="InterPro" id="IPR024298">
    <property type="entry name" value="Sec16_Sec23-bd"/>
</dbReference>
<dbReference type="EMBL" id="CAJSTJ010000110">
    <property type="protein sequence ID" value="CAG7556715.1"/>
    <property type="molecule type" value="Genomic_DNA"/>
</dbReference>
<comment type="subcellular location">
    <subcellularLocation>
        <location evidence="1">Endoplasmic reticulum membrane</location>
        <topology evidence="1">Peripheral membrane protein</topology>
        <orientation evidence="1">Cytoplasmic side</orientation>
    </subcellularLocation>
</comment>
<feature type="compositionally biased region" description="Acidic residues" evidence="11">
    <location>
        <begin position="335"/>
        <end position="345"/>
    </location>
</feature>
<reference evidence="15" key="1">
    <citation type="submission" date="2021-05" db="EMBL/GenBank/DDBJ databases">
        <authorList>
            <person name="Khan N."/>
        </authorList>
    </citation>
    <scope>NUCLEOTIDE SEQUENCE</scope>
</reference>
<dbReference type="Proteomes" id="UP000693738">
    <property type="component" value="Unassembled WGS sequence"/>
</dbReference>
<feature type="compositionally biased region" description="Low complexity" evidence="11">
    <location>
        <begin position="942"/>
        <end position="958"/>
    </location>
</feature>
<dbReference type="InterPro" id="IPR024468">
    <property type="entry name" value="Sec16_N"/>
</dbReference>
<keyword evidence="4 10" id="KW-0256">Endoplasmic reticulum</keyword>
<feature type="domain" description="Sec16 Sec23-binding" evidence="12">
    <location>
        <begin position="1185"/>
        <end position="1488"/>
    </location>
</feature>
<evidence type="ECO:0000256" key="6">
    <source>
        <dbReference type="ARBA" id="ARBA00022927"/>
    </source>
</evidence>
<feature type="compositionally biased region" description="Low complexity" evidence="11">
    <location>
        <begin position="1786"/>
        <end position="1803"/>
    </location>
</feature>
<dbReference type="GO" id="GO:0070973">
    <property type="term" value="P:protein localization to endoplasmic reticulum exit site"/>
    <property type="evidence" value="ECO:0007669"/>
    <property type="project" value="TreeGrafter"/>
</dbReference>
<evidence type="ECO:0000313" key="16">
    <source>
        <dbReference type="Proteomes" id="UP000693738"/>
    </source>
</evidence>
<feature type="compositionally biased region" description="Low complexity" evidence="11">
    <location>
        <begin position="899"/>
        <end position="910"/>
    </location>
</feature>
<dbReference type="GO" id="GO:0006914">
    <property type="term" value="P:autophagy"/>
    <property type="evidence" value="ECO:0007669"/>
    <property type="project" value="UniProtKB-KW"/>
</dbReference>
<evidence type="ECO:0000256" key="9">
    <source>
        <dbReference type="ARBA" id="ARBA00024687"/>
    </source>
</evidence>
<proteinExistence type="inferred from homology"/>
<evidence type="ECO:0000256" key="11">
    <source>
        <dbReference type="SAM" id="MobiDB-lite"/>
    </source>
</evidence>
<dbReference type="Pfam" id="PF12935">
    <property type="entry name" value="Sec16_N"/>
    <property type="match status" value="1"/>
</dbReference>
<organism evidence="15 16">
    <name type="scientific">Fusarium equiseti</name>
    <name type="common">Fusarium scirpi</name>
    <dbReference type="NCBI Taxonomy" id="61235"/>
    <lineage>
        <taxon>Eukaryota</taxon>
        <taxon>Fungi</taxon>
        <taxon>Dikarya</taxon>
        <taxon>Ascomycota</taxon>
        <taxon>Pezizomycotina</taxon>
        <taxon>Sordariomycetes</taxon>
        <taxon>Hypocreomycetidae</taxon>
        <taxon>Hypocreales</taxon>
        <taxon>Nectriaceae</taxon>
        <taxon>Fusarium</taxon>
        <taxon>Fusarium incarnatum-equiseti species complex</taxon>
    </lineage>
</organism>
<feature type="compositionally biased region" description="Low complexity" evidence="11">
    <location>
        <begin position="1668"/>
        <end position="1678"/>
    </location>
</feature>
<comment type="caution">
    <text evidence="15">The sequence shown here is derived from an EMBL/GenBank/DDBJ whole genome shotgun (WGS) entry which is preliminary data.</text>
</comment>
<evidence type="ECO:0000259" key="14">
    <source>
        <dbReference type="Pfam" id="PF12935"/>
    </source>
</evidence>
<dbReference type="PANTHER" id="PTHR13402:SF6">
    <property type="entry name" value="SECRETORY 16, ISOFORM I"/>
    <property type="match status" value="1"/>
</dbReference>
<evidence type="ECO:0000259" key="13">
    <source>
        <dbReference type="Pfam" id="PF12932"/>
    </source>
</evidence>
<feature type="compositionally biased region" description="Polar residues" evidence="11">
    <location>
        <begin position="41"/>
        <end position="65"/>
    </location>
</feature>
<feature type="domain" description="Sec16 N-terminal" evidence="14">
    <location>
        <begin position="301"/>
        <end position="510"/>
    </location>
</feature>
<feature type="region of interest" description="Disordered" evidence="11">
    <location>
        <begin position="754"/>
        <end position="969"/>
    </location>
</feature>
<dbReference type="FunFam" id="1.25.40.1030:FF:000008">
    <property type="entry name" value="Protein transport protein sec16"/>
    <property type="match status" value="1"/>
</dbReference>
<feature type="domain" description="Sec16 central conserved" evidence="13">
    <location>
        <begin position="1007"/>
        <end position="1125"/>
    </location>
</feature>
<sequence>MASESPKPKDLATMSNDSDDSNSSTEAPAPATSSTTDTLAQPSQPTTQEDTQEAPSQLDQDSTEQIGAANAWLSQEDEDEDGNDWLASDDAVHKQTQQEETQSEATPEQAEPEQASTRPTDIEPVETEPMDTEQVETEPMDTEQVDTEPMDTEQVDTEQVDPAPEATEAVSQPKGPVSQHSSSRSFARTVSHEISFGDDDEGEWTLSRTDTDPFKFMPPSDRTNSFPPVPPAHSTTDAEDQQPLPANQAMDVLEETEKEAEAEEELYQHEEASEGLEAPKRRGHSSSISIGGDLKSPEGQDSEERYEEGIPLIPQSAEETNEATAVQENNTAADPFDEEEGEDGADFFSQVQGSEPAGKEQPVPVLERKSTMQVLDSMNAGSVPKKSTLEGTPEEEEEDDSDSDDSEDKSEDEKAAQAESTPAASEPAPVKQEDLASKWEQAFADDEDDDDFLLDDNAGGEKQVDPAAFFGSDDEGFLEDEEPAADSAPAPAPASFPASHQPSAPNPYMPQAPVTQQAPSPYAPVSQVPGVAVPPTPMYNSPAPGIAPFGSAPQYGQPPSARPDMSKAQSFADKSKGGYHSPYDLPTDLVTNVVKPRKRASMQQLSQPSHPHAPVQAPPRSASVGMPAPPTKLTPPSSSHGLPAQQAGPPNPTTSGAQHKENFFEELPMTSRPRPSSRTSQRAASPARNPPPMARTSHVSSPLAPSFPNQMPPPSVPIMAPPPSEPYSEPPPQAPVPGAGLVAPERVSPYAALTTSANHMPPPTSTSASRYSPAPGTSHTAPPAPVASRYSPAPPATKTHGSYGAVATSGPAPMLPHQPRTSSPLTHSETAHFEPRLSRVSSLPPTREVDEEDDQQTQTRSVSATLSPPPQESRYNPTSPPPPSYAGQLTLSPPKQSGPYAPHAAPTAHPGFVPPPRAQTQSPSAAFGHRQAQGSSDSTRRPSSAHSHSHPSPLAAKPAPSPYAPAAPAAPAAGVSTVRTRGQSITMNMIAPTDGREHDELQRWKGVPIISWGVGGTIVTSFPKSVPRYGMNQAVPMIVRTPGEVKVQSVKDIEPLHEHVAKFPGPLRGKSKKKETISWLNAGIELLEKDLPDVSFHSQLSLEAKRAVERLLLWKIMRIFVENDGALEGNPAVEAAVRDVLSPGENPSATGDDAVFPAAGNFAAGIASVTSMQADGVDVSTMDQVRHHLLRGDRDKAVWALVDKRLWGHAMLISHTVEGDLYKRVAQEFVRKEVNYPGHANESMAALYKILSGNFEDCVDELVPVHARAGLQLMSTDAGPGPTKDTLDGLDKWRETLSLVLSNRSTDDIQGLNALGNLLSSYGRAEAAHICFIFGRHSSIFGGLDDPNANFVLIGADHRQQSDQFAKETEALQLSEVYEYGLSLAGGALAAAGTPHLAAYKLEHAMTLAEYGHRDKAMQYCDAILTAISSQTKRSPYHHHVLETAVEDFMSRLKSAPKEESGSWISKPSMNKVSDSMWNRFNKFVAGDDNEDNAGGAGEAGPFTRPSGEFSRSPSVSNFDIYGQQSPSFGMTPAQPPANAAASKYAPATMTPAANLNPYSPTSQYTPGRSSMEQTPADFGNNPYEPGYLGAASASQGDSYTPSIPQPGSNDAGVGSSVGLAPPAQITQGYSPAGYQPYGIPTSTPMGGDENPADSSAQGFQPLSYGYEPPQMSSNPPEQESEENNGEAHSSGYEPPSFQPYGYEPPSYEPQSTADNDDEAPKPKKKGIMDDDDDDFPSMKPSEKTKADKDRENEEMFRKAAEEDAKRAAAQQSSKKGWGFGGWFGGSKKAALEPSSSGESSPGKPIRAKLGEASSFIYDPDLKRWVNKKPGAENTPAKTATPPPPKAGPRSVSGTPPPPTGTPPPPLITSNSAPPPLMPPKLRAGTPELMKQASTESLGLAPPAMARSVSNTSNASAPPSRPTTSMSNASSIDDLLSAAPRKASDKKKARKGGRYVDVMAK</sequence>
<feature type="region of interest" description="Disordered" evidence="11">
    <location>
        <begin position="1487"/>
        <end position="1961"/>
    </location>
</feature>
<feature type="compositionally biased region" description="Low complexity" evidence="11">
    <location>
        <begin position="670"/>
        <end position="687"/>
    </location>
</feature>
<evidence type="ECO:0000259" key="12">
    <source>
        <dbReference type="Pfam" id="PF12931"/>
    </source>
</evidence>
<feature type="compositionally biased region" description="Polar residues" evidence="11">
    <location>
        <begin position="1593"/>
        <end position="1609"/>
    </location>
</feature>
<feature type="compositionally biased region" description="Basic residues" evidence="11">
    <location>
        <begin position="1944"/>
        <end position="1953"/>
    </location>
</feature>
<feature type="compositionally biased region" description="Pro residues" evidence="11">
    <location>
        <begin position="710"/>
        <end position="735"/>
    </location>
</feature>
<feature type="compositionally biased region" description="Basic and acidic residues" evidence="11">
    <location>
        <begin position="266"/>
        <end position="280"/>
    </location>
</feature>
<feature type="compositionally biased region" description="Acidic residues" evidence="11">
    <location>
        <begin position="392"/>
        <end position="410"/>
    </location>
</feature>
<feature type="compositionally biased region" description="Acidic residues" evidence="11">
    <location>
        <begin position="443"/>
        <end position="454"/>
    </location>
</feature>
<comment type="similarity">
    <text evidence="2 10">Belongs to the SEC16 family.</text>
</comment>
<feature type="compositionally biased region" description="Low complexity" evidence="11">
    <location>
        <begin position="1768"/>
        <end position="1777"/>
    </location>
</feature>
<dbReference type="Pfam" id="PF12932">
    <property type="entry name" value="Sec16"/>
    <property type="match status" value="1"/>
</dbReference>
<evidence type="ECO:0000256" key="10">
    <source>
        <dbReference type="RuleBase" id="RU364101"/>
    </source>
</evidence>
<accession>A0A8J2NEB1</accession>
<feature type="compositionally biased region" description="Acidic residues" evidence="11">
    <location>
        <begin position="252"/>
        <end position="265"/>
    </location>
</feature>
<feature type="compositionally biased region" description="Polar residues" evidence="11">
    <location>
        <begin position="322"/>
        <end position="331"/>
    </location>
</feature>
<feature type="compositionally biased region" description="Low complexity" evidence="11">
    <location>
        <begin position="485"/>
        <end position="503"/>
    </location>
</feature>
<feature type="compositionally biased region" description="Polar residues" evidence="11">
    <location>
        <begin position="371"/>
        <end position="380"/>
    </location>
</feature>
<evidence type="ECO:0000256" key="8">
    <source>
        <dbReference type="ARBA" id="ARBA00023136"/>
    </source>
</evidence>
<comment type="function">
    <text evidence="9 10">Involved in the initiation of assembly of the COPII coat required for the formation of transport vesicles from the endoplasmic reticulum (ER) and the selection of cargo molecules. Also involved in autophagy.</text>
</comment>
<feature type="compositionally biased region" description="Pro residues" evidence="11">
    <location>
        <begin position="1855"/>
        <end position="1879"/>
    </location>
</feature>
<evidence type="ECO:0000313" key="15">
    <source>
        <dbReference type="EMBL" id="CAG7556715.1"/>
    </source>
</evidence>
<feature type="compositionally biased region" description="Basic and acidic residues" evidence="11">
    <location>
        <begin position="1"/>
        <end position="10"/>
    </location>
</feature>
<evidence type="ECO:0000256" key="2">
    <source>
        <dbReference type="ARBA" id="ARBA00005927"/>
    </source>
</evidence>
<evidence type="ECO:0000256" key="5">
    <source>
        <dbReference type="ARBA" id="ARBA00022892"/>
    </source>
</evidence>
<dbReference type="InterPro" id="IPR024340">
    <property type="entry name" value="Sec16_CCD"/>
</dbReference>
<feature type="compositionally biased region" description="Low complexity" evidence="11">
    <location>
        <begin position="98"/>
        <end position="116"/>
    </location>
</feature>
<dbReference type="Pfam" id="PF12931">
    <property type="entry name" value="TPR_Sec16"/>
    <property type="match status" value="1"/>
</dbReference>